<accession>A0A5J6V2U8</accession>
<sequence length="193" mass="20790">MGARTYEAQRPRDTLLELTRTATEPSLPHSSGLPTGSRSPAPSLVVIIATSRAEQQRLLAALPEDVAVLVTTTAEQAEELLQTLPASPCPEPGLTVRTAERTVCWGGERSVRLTPLEFALLQTLSLDQARVWSFAELSRRVWATGLVGDGAQVRAVVKRLRRKLAEAQAPVLVETVRGAGFRLVAQPQPPNGA</sequence>
<evidence type="ECO:0000313" key="5">
    <source>
        <dbReference type="Proteomes" id="UP000326546"/>
    </source>
</evidence>
<dbReference type="InterPro" id="IPR001867">
    <property type="entry name" value="OmpR/PhoB-type_DNA-bd"/>
</dbReference>
<protein>
    <recommendedName>
        <fullName evidence="3">OmpR/PhoB-type domain-containing protein</fullName>
    </recommendedName>
</protein>
<feature type="domain" description="OmpR/PhoB-type" evidence="3">
    <location>
        <begin position="78"/>
        <end position="185"/>
    </location>
</feature>
<dbReference type="Pfam" id="PF00486">
    <property type="entry name" value="Trans_reg_C"/>
    <property type="match status" value="1"/>
</dbReference>
<evidence type="ECO:0000259" key="3">
    <source>
        <dbReference type="PROSITE" id="PS51755"/>
    </source>
</evidence>
<keyword evidence="5" id="KW-1185">Reference proteome</keyword>
<evidence type="ECO:0000313" key="4">
    <source>
        <dbReference type="EMBL" id="QFG67606.1"/>
    </source>
</evidence>
<dbReference type="SMART" id="SM00862">
    <property type="entry name" value="Trans_reg_C"/>
    <property type="match status" value="1"/>
</dbReference>
<dbReference type="Gene3D" id="1.10.10.10">
    <property type="entry name" value="Winged helix-like DNA-binding domain superfamily/Winged helix DNA-binding domain"/>
    <property type="match status" value="1"/>
</dbReference>
<dbReference type="InterPro" id="IPR016032">
    <property type="entry name" value="Sig_transdc_resp-reg_C-effctor"/>
</dbReference>
<evidence type="ECO:0000256" key="2">
    <source>
        <dbReference type="PROSITE-ProRule" id="PRU01091"/>
    </source>
</evidence>
<dbReference type="PROSITE" id="PS51755">
    <property type="entry name" value="OMPR_PHOB"/>
    <property type="match status" value="1"/>
</dbReference>
<organism evidence="4 5">
    <name type="scientific">Ornithinimicrobium pratense</name>
    <dbReference type="NCBI Taxonomy" id="2593973"/>
    <lineage>
        <taxon>Bacteria</taxon>
        <taxon>Bacillati</taxon>
        <taxon>Actinomycetota</taxon>
        <taxon>Actinomycetes</taxon>
        <taxon>Micrococcales</taxon>
        <taxon>Ornithinimicrobiaceae</taxon>
        <taxon>Ornithinimicrobium</taxon>
    </lineage>
</organism>
<dbReference type="KEGG" id="serw:FY030_01665"/>
<dbReference type="GO" id="GO:0006355">
    <property type="term" value="P:regulation of DNA-templated transcription"/>
    <property type="evidence" value="ECO:0007669"/>
    <property type="project" value="InterPro"/>
</dbReference>
<dbReference type="GO" id="GO:0000160">
    <property type="term" value="P:phosphorelay signal transduction system"/>
    <property type="evidence" value="ECO:0007669"/>
    <property type="project" value="InterPro"/>
</dbReference>
<reference evidence="4 5" key="1">
    <citation type="submission" date="2019-09" db="EMBL/GenBank/DDBJ databases">
        <title>Serinicoccus pratensis sp. nov., isolated from meadow soil.</title>
        <authorList>
            <person name="Zhang W."/>
        </authorList>
    </citation>
    <scope>NUCLEOTIDE SEQUENCE [LARGE SCALE GENOMIC DNA]</scope>
    <source>
        <strain evidence="4 5">W204</strain>
    </source>
</reference>
<dbReference type="EMBL" id="CP044427">
    <property type="protein sequence ID" value="QFG67606.1"/>
    <property type="molecule type" value="Genomic_DNA"/>
</dbReference>
<dbReference type="Proteomes" id="UP000326546">
    <property type="component" value="Chromosome"/>
</dbReference>
<proteinExistence type="predicted"/>
<gene>
    <name evidence="4" type="ORF">FY030_01665</name>
</gene>
<name>A0A5J6V2U8_9MICO</name>
<dbReference type="InterPro" id="IPR036388">
    <property type="entry name" value="WH-like_DNA-bd_sf"/>
</dbReference>
<feature type="DNA-binding region" description="OmpR/PhoB-type" evidence="2">
    <location>
        <begin position="78"/>
        <end position="185"/>
    </location>
</feature>
<keyword evidence="1 2" id="KW-0238">DNA-binding</keyword>
<dbReference type="GO" id="GO:0003677">
    <property type="term" value="F:DNA binding"/>
    <property type="evidence" value="ECO:0007669"/>
    <property type="project" value="UniProtKB-UniRule"/>
</dbReference>
<dbReference type="SUPFAM" id="SSF46894">
    <property type="entry name" value="C-terminal effector domain of the bipartite response regulators"/>
    <property type="match status" value="1"/>
</dbReference>
<dbReference type="OrthoDB" id="4869864at2"/>
<dbReference type="AlphaFoldDB" id="A0A5J6V2U8"/>
<dbReference type="RefSeq" id="WP_158060003.1">
    <property type="nucleotide sequence ID" value="NZ_CP044427.1"/>
</dbReference>
<dbReference type="CDD" id="cd00383">
    <property type="entry name" value="trans_reg_C"/>
    <property type="match status" value="1"/>
</dbReference>
<evidence type="ECO:0000256" key="1">
    <source>
        <dbReference type="ARBA" id="ARBA00023125"/>
    </source>
</evidence>